<dbReference type="InterPro" id="IPR015324">
    <property type="entry name" value="Ribosomal_Rsm22-like"/>
</dbReference>
<keyword evidence="2" id="KW-0479">Metal-binding</keyword>
<dbReference type="GO" id="GO:0051536">
    <property type="term" value="F:iron-sulfur cluster binding"/>
    <property type="evidence" value="ECO:0007669"/>
    <property type="project" value="UniProtKB-KW"/>
</dbReference>
<accession>A0A061AUH5</accession>
<dbReference type="GO" id="GO:0005763">
    <property type="term" value="C:mitochondrial small ribosomal subunit"/>
    <property type="evidence" value="ECO:0007669"/>
    <property type="project" value="TreeGrafter"/>
</dbReference>
<evidence type="ECO:0000256" key="4">
    <source>
        <dbReference type="ARBA" id="ARBA00023004"/>
    </source>
</evidence>
<dbReference type="GO" id="GO:0046872">
    <property type="term" value="F:metal ion binding"/>
    <property type="evidence" value="ECO:0007669"/>
    <property type="project" value="UniProtKB-KW"/>
</dbReference>
<dbReference type="PIRSF" id="PIRSF007797">
    <property type="entry name" value="RSM22"/>
    <property type="match status" value="1"/>
</dbReference>
<proteinExistence type="predicted"/>
<sequence length="771" mass="88896">MYCALTTALEKIQANQMKAKHHQHLLITIRHPLRLMLYSRPLLRAVTRRNNVRFQSTTQQSKLSGIWEHDSDPMDVTKSLSTNMTSLPFAYRKESEAFGQLVRDHHHDLTGINDSKIKVISRDDILAQNSLETSSHPQIDSEPHQRLHPKTVEARVNRHQIKIPERITKSIYNHMLALRLPKVLRYQVAQEYVKLQETEVYLPTRKAHENDVHIAAFFTQDYASVYQVLSELKKRMPDFMPKKVLDVGYGPATGMIALNEIMGDEFRPEIKDAVIIGHHGMQDRAKILLSRQLNEYPGALEDLFTEEEMQEGIQDDEDVLFDDFIGEVKTKQIKINTKLMGEINPNKKYNLIIAQHQMLQIPERFPYEVDENIDVLLKCLEPEGVLVLVERGTPLGFESIARARQVMIRPERFESESGKIPRPYIKGSSVKPSSKTSLEGEEFYDEDWEINENDKELEEELNAKYGQVSSEDLEFEDDIMEDVTSFTTTDTPAKPDYHISIIAPCSHHKKCPLQTLNPKYYNYPSGKKLNWCHYQQSVERPRFLMELKRGQVLSSKWEKKDEISPSRGSGGSGRVGANNYEMTNYSYLIAQRSANDAETIDEIETDRENGSQEFDIGTVTDDVSLWPRILMSPLKRKGHVTMALCAASGEVEKWTVTKSFDKVGYHDARKAMAGDLWPLDAKTKMIGKSNQDAGVREKLENYERELLMKTKKETRLRSKDDRKKFQTKAAAMMNKGGESPEEMVEFYTNKFNMSKRQRQMDKKNGIQQFYD</sequence>
<dbReference type="Pfam" id="PF09243">
    <property type="entry name" value="Rsm22"/>
    <property type="match status" value="2"/>
</dbReference>
<organism evidence="8">
    <name type="scientific">Cyberlindnera fabianii</name>
    <name type="common">Yeast</name>
    <name type="synonym">Hansenula fabianii</name>
    <dbReference type="NCBI Taxonomy" id="36022"/>
    <lineage>
        <taxon>Eukaryota</taxon>
        <taxon>Fungi</taxon>
        <taxon>Dikarya</taxon>
        <taxon>Ascomycota</taxon>
        <taxon>Saccharomycotina</taxon>
        <taxon>Saccharomycetes</taxon>
        <taxon>Phaffomycetales</taxon>
        <taxon>Phaffomycetaceae</taxon>
        <taxon>Cyberlindnera</taxon>
    </lineage>
</organism>
<dbReference type="PANTHER" id="PTHR13184:SF5">
    <property type="entry name" value="METHYLTRANSFERASE-LIKE PROTEIN 17, MITOCHONDRIAL"/>
    <property type="match status" value="1"/>
</dbReference>
<comment type="function">
    <text evidence="7">Mitochondrial ribosome (mitoribosome) assembly factor. Binds at the interface of the head and body domains of the mitochondrial small ribosomal subunit (mt-SSU), occluding the mRNA channel and preventing compaction of the head domain towards the body. Probable inactive methyltransferase: retains the characteristic folding and ability to bind S-adenosyl-L-methionine, but it probably lost its methyltransferase activity.</text>
</comment>
<keyword evidence="4" id="KW-0408">Iron</keyword>
<dbReference type="EMBL" id="LK052891">
    <property type="protein sequence ID" value="CDR41234.1"/>
    <property type="molecule type" value="Genomic_DNA"/>
</dbReference>
<reference evidence="8" key="1">
    <citation type="journal article" date="2014" name="Genome Announc.">
        <title>Genome sequence of the yeast Cyberlindnera fabianii (Hansenula fabianii).</title>
        <authorList>
            <person name="Freel K.C."/>
            <person name="Sarilar V."/>
            <person name="Neuveglise C."/>
            <person name="Devillers H."/>
            <person name="Friedrich A."/>
            <person name="Schacherer J."/>
        </authorList>
    </citation>
    <scope>NUCLEOTIDE SEQUENCE</scope>
    <source>
        <strain evidence="8">YJS4271</strain>
    </source>
</reference>
<evidence type="ECO:0000256" key="3">
    <source>
        <dbReference type="ARBA" id="ARBA00022946"/>
    </source>
</evidence>
<dbReference type="PhylomeDB" id="A0A061AUH5"/>
<dbReference type="OrthoDB" id="421327at2759"/>
<dbReference type="GO" id="GO:0008168">
    <property type="term" value="F:methyltransferase activity"/>
    <property type="evidence" value="ECO:0007669"/>
    <property type="project" value="InterPro"/>
</dbReference>
<dbReference type="InterPro" id="IPR016522">
    <property type="entry name" value="RSM22_mit_bud"/>
</dbReference>
<evidence type="ECO:0000313" key="8">
    <source>
        <dbReference type="EMBL" id="CDR41234.1"/>
    </source>
</evidence>
<evidence type="ECO:0000256" key="2">
    <source>
        <dbReference type="ARBA" id="ARBA00022723"/>
    </source>
</evidence>
<evidence type="ECO:0000256" key="7">
    <source>
        <dbReference type="ARBA" id="ARBA00045681"/>
    </source>
</evidence>
<evidence type="ECO:0000256" key="1">
    <source>
        <dbReference type="ARBA" id="ARBA00004173"/>
    </source>
</evidence>
<dbReference type="InterPro" id="IPR052571">
    <property type="entry name" value="Mt_RNA_Methyltransferase"/>
</dbReference>
<dbReference type="AlphaFoldDB" id="A0A061AUH5"/>
<evidence type="ECO:0000256" key="6">
    <source>
        <dbReference type="ARBA" id="ARBA00023128"/>
    </source>
</evidence>
<comment type="subcellular location">
    <subcellularLocation>
        <location evidence="1">Mitochondrion</location>
    </subcellularLocation>
</comment>
<dbReference type="VEuPathDB" id="FungiDB:BON22_3023"/>
<protein>
    <submittedName>
        <fullName evidence="8">CYFA0S06e04522g1_1</fullName>
    </submittedName>
</protein>
<keyword evidence="5" id="KW-0411">Iron-sulfur</keyword>
<name>A0A061AUH5_CYBFA</name>
<gene>
    <name evidence="8" type="ORF">CYFA0S_06e04522g</name>
</gene>
<keyword evidence="6" id="KW-0496">Mitochondrion</keyword>
<dbReference type="PANTHER" id="PTHR13184">
    <property type="entry name" value="37S RIBOSOMAL PROTEIN S22"/>
    <property type="match status" value="1"/>
</dbReference>
<keyword evidence="3" id="KW-0809">Transit peptide</keyword>
<dbReference type="GO" id="GO:0006412">
    <property type="term" value="P:translation"/>
    <property type="evidence" value="ECO:0007669"/>
    <property type="project" value="InterPro"/>
</dbReference>
<dbReference type="GO" id="GO:0003735">
    <property type="term" value="F:structural constituent of ribosome"/>
    <property type="evidence" value="ECO:0007669"/>
    <property type="project" value="TreeGrafter"/>
</dbReference>
<evidence type="ECO:0000256" key="5">
    <source>
        <dbReference type="ARBA" id="ARBA00023014"/>
    </source>
</evidence>